<reference evidence="1 2" key="1">
    <citation type="submission" date="2022-06" db="EMBL/GenBank/DDBJ databases">
        <title>Dynamics of rice microbiomes reveals core vertical transmitted seed endophytes.</title>
        <authorList>
            <person name="Liao K."/>
            <person name="Zhang X."/>
        </authorList>
    </citation>
    <scope>NUCLEOTIDE SEQUENCE [LARGE SCALE GENOMIC DNA]</scope>
    <source>
        <strain evidence="1 2">YT10-10-1</strain>
    </source>
</reference>
<dbReference type="EMBL" id="JANFWR010000007">
    <property type="protein sequence ID" value="MCW0398891.1"/>
    <property type="molecule type" value="Genomic_DNA"/>
</dbReference>
<gene>
    <name evidence="1" type="ORF">NB700_001447</name>
</gene>
<protein>
    <submittedName>
        <fullName evidence="1">Uncharacterized protein</fullName>
    </submittedName>
</protein>
<evidence type="ECO:0000313" key="2">
    <source>
        <dbReference type="Proteomes" id="UP001320843"/>
    </source>
</evidence>
<name>A0ABT3DTR8_9XANT</name>
<accession>A0ABT3DTR8</accession>
<dbReference type="Proteomes" id="UP001320843">
    <property type="component" value="Unassembled WGS sequence"/>
</dbReference>
<sequence length="97" mass="10902">MSLWEGLQSRRRVMSASIGLCSSRLKPLPQGVDRVSLWEGLQSRRRMVSAGIGLCSLRLKPLLRVATCYAPCSRAIARQPMSWRWNSLAQWICSTPA</sequence>
<evidence type="ECO:0000313" key="1">
    <source>
        <dbReference type="EMBL" id="MCW0398891.1"/>
    </source>
</evidence>
<organism evidence="1 2">
    <name type="scientific">Xanthomonas sacchari</name>
    <dbReference type="NCBI Taxonomy" id="56458"/>
    <lineage>
        <taxon>Bacteria</taxon>
        <taxon>Pseudomonadati</taxon>
        <taxon>Pseudomonadota</taxon>
        <taxon>Gammaproteobacteria</taxon>
        <taxon>Lysobacterales</taxon>
        <taxon>Lysobacteraceae</taxon>
        <taxon>Xanthomonas</taxon>
    </lineage>
</organism>
<keyword evidence="2" id="KW-1185">Reference proteome</keyword>
<proteinExistence type="predicted"/>
<comment type="caution">
    <text evidence="1">The sequence shown here is derived from an EMBL/GenBank/DDBJ whole genome shotgun (WGS) entry which is preliminary data.</text>
</comment>